<evidence type="ECO:0000313" key="1">
    <source>
        <dbReference type="EMBL" id="CDS16965.1"/>
    </source>
</evidence>
<protein>
    <submittedName>
        <fullName evidence="1 3">Uncharacterized protein</fullName>
    </submittedName>
</protein>
<organism evidence="1">
    <name type="scientific">Echinococcus granulosus</name>
    <name type="common">Hydatid tapeworm</name>
    <dbReference type="NCBI Taxonomy" id="6210"/>
    <lineage>
        <taxon>Eukaryota</taxon>
        <taxon>Metazoa</taxon>
        <taxon>Spiralia</taxon>
        <taxon>Lophotrochozoa</taxon>
        <taxon>Platyhelminthes</taxon>
        <taxon>Cestoda</taxon>
        <taxon>Eucestoda</taxon>
        <taxon>Cyclophyllidea</taxon>
        <taxon>Taeniidae</taxon>
        <taxon>Echinococcus</taxon>
        <taxon>Echinococcus granulosus group</taxon>
    </lineage>
</organism>
<gene>
    <name evidence="1" type="ORF">EgrG_000968200</name>
</gene>
<name>A0A068WB89_ECHGR</name>
<evidence type="ECO:0000313" key="2">
    <source>
        <dbReference type="Proteomes" id="UP000492820"/>
    </source>
</evidence>
<sequence length="78" mass="8727">MGCRCCYKKCKCGCHKSRNTVVAVTSTPCPYIPVEFLPQRPPGEGFLKFRPVRKLGSETRECGVLERYTGGNGKRTRS</sequence>
<dbReference type="WBParaSite" id="EgrG_000968200">
    <property type="protein sequence ID" value="EgrG_000968200"/>
    <property type="gene ID" value="EgrG_000968200"/>
</dbReference>
<reference evidence="1 2" key="1">
    <citation type="journal article" date="2013" name="Nature">
        <title>The genomes of four tapeworm species reveal adaptations to parasitism.</title>
        <authorList>
            <person name="Tsai I.J."/>
            <person name="Zarowiecki M."/>
            <person name="Holroyd N."/>
            <person name="Garciarrubio A."/>
            <person name="Sanchez-Flores A."/>
            <person name="Brooks K.L."/>
            <person name="Tracey A."/>
            <person name="Bobes R.J."/>
            <person name="Fragoso G."/>
            <person name="Sciutto E."/>
            <person name="Aslett M."/>
            <person name="Beasley H."/>
            <person name="Bennett H.M."/>
            <person name="Cai J."/>
            <person name="Camicia F."/>
            <person name="Clark R."/>
            <person name="Cucher M."/>
            <person name="De Silva N."/>
            <person name="Day T.A."/>
            <person name="Deplazes P."/>
            <person name="Estrada K."/>
            <person name="Fernandez C."/>
            <person name="Holland P.W."/>
            <person name="Hou J."/>
            <person name="Hu S."/>
            <person name="Huckvale T."/>
            <person name="Hung S.S."/>
            <person name="Kamenetzky L."/>
            <person name="Keane J.A."/>
            <person name="Kiss F."/>
            <person name="Koziol U."/>
            <person name="Lambert O."/>
            <person name="Liu K."/>
            <person name="Luo X."/>
            <person name="Luo Y."/>
            <person name="Macchiaroli N."/>
            <person name="Nichol S."/>
            <person name="Paps J."/>
            <person name="Parkinson J."/>
            <person name="Pouchkina-Stantcheva N."/>
            <person name="Riddiford N."/>
            <person name="Rosenzvit M."/>
            <person name="Salinas G."/>
            <person name="Wasmuth J.D."/>
            <person name="Zamanian M."/>
            <person name="Zheng Y."/>
            <person name="Cai X."/>
            <person name="Soberon X."/>
            <person name="Olson P.D."/>
            <person name="Laclette J.P."/>
            <person name="Brehm K."/>
            <person name="Berriman M."/>
            <person name="Garciarrubio A."/>
            <person name="Bobes R.J."/>
            <person name="Fragoso G."/>
            <person name="Sanchez-Flores A."/>
            <person name="Estrada K."/>
            <person name="Cevallos M.A."/>
            <person name="Morett E."/>
            <person name="Gonzalez V."/>
            <person name="Portillo T."/>
            <person name="Ochoa-Leyva A."/>
            <person name="Jose M.V."/>
            <person name="Sciutto E."/>
            <person name="Landa A."/>
            <person name="Jimenez L."/>
            <person name="Valdes V."/>
            <person name="Carrero J.C."/>
            <person name="Larralde C."/>
            <person name="Morales-Montor J."/>
            <person name="Limon-Lason J."/>
            <person name="Soberon X."/>
            <person name="Laclette J.P."/>
        </authorList>
    </citation>
    <scope>NUCLEOTIDE SEQUENCE [LARGE SCALE GENOMIC DNA]</scope>
</reference>
<dbReference type="AlphaFoldDB" id="A0A068WB89"/>
<reference evidence="1" key="2">
    <citation type="submission" date="2014-06" db="EMBL/GenBank/DDBJ databases">
        <authorList>
            <person name="Aslett M."/>
        </authorList>
    </citation>
    <scope>NUCLEOTIDE SEQUENCE</scope>
</reference>
<dbReference type="Proteomes" id="UP000492820">
    <property type="component" value="Unassembled WGS sequence"/>
</dbReference>
<reference evidence="3" key="3">
    <citation type="submission" date="2020-10" db="UniProtKB">
        <authorList>
            <consortium name="WormBaseParasite"/>
        </authorList>
    </citation>
    <scope>IDENTIFICATION</scope>
</reference>
<proteinExistence type="predicted"/>
<evidence type="ECO:0000313" key="3">
    <source>
        <dbReference type="WBParaSite" id="EgrG_000968200"/>
    </source>
</evidence>
<accession>A0A068WB89</accession>
<dbReference type="EMBL" id="LK028577">
    <property type="protein sequence ID" value="CDS16965.1"/>
    <property type="molecule type" value="Genomic_DNA"/>
</dbReference>